<keyword evidence="1" id="KW-0812">Transmembrane</keyword>
<evidence type="ECO:0000256" key="1">
    <source>
        <dbReference type="SAM" id="Phobius"/>
    </source>
</evidence>
<dbReference type="AlphaFoldDB" id="A0A8D8WAK7"/>
<dbReference type="EMBL" id="HBUF01169556">
    <property type="protein sequence ID" value="CAG6651879.1"/>
    <property type="molecule type" value="Transcribed_RNA"/>
</dbReference>
<dbReference type="EMBL" id="HBUF01169559">
    <property type="protein sequence ID" value="CAG6651888.1"/>
    <property type="molecule type" value="Transcribed_RNA"/>
</dbReference>
<protein>
    <submittedName>
        <fullName evidence="2">Uncharacterized protein</fullName>
    </submittedName>
</protein>
<dbReference type="EMBL" id="HBUF01169557">
    <property type="protein sequence ID" value="CAG6651882.1"/>
    <property type="molecule type" value="Transcribed_RNA"/>
</dbReference>
<accession>A0A8D8WAK7</accession>
<evidence type="ECO:0000313" key="2">
    <source>
        <dbReference type="EMBL" id="CAG6651888.1"/>
    </source>
</evidence>
<feature type="transmembrane region" description="Helical" evidence="1">
    <location>
        <begin position="537"/>
        <end position="570"/>
    </location>
</feature>
<reference evidence="2" key="1">
    <citation type="submission" date="2021-05" db="EMBL/GenBank/DDBJ databases">
        <authorList>
            <person name="Alioto T."/>
            <person name="Alioto T."/>
            <person name="Gomez Garrido J."/>
        </authorList>
    </citation>
    <scope>NUCLEOTIDE SEQUENCE</scope>
</reference>
<proteinExistence type="predicted"/>
<sequence length="575" mass="63865">MIIYILTSFICQHVSEGPHSFYLSAEILNRTYGTLISGTFFINKLSGKTQLIFQEIGKTILGIPRKFYKTFPEVLRTSINRSQICLCMFPKPTRVGVHFALPPLIPGSIIDQGVHFALQRIRSVFDQVVNFGFPLLTAAAVVDNSFPMADRFVVQLRAEPFSFPRVEQAARPAAAGGTFAGLLPAFVAPNFGGRVLTQWCGLSCCLGCVLHHLSVYLTPGIILEPPLGSLVLVFGRNRRAVFEPFTGRVAVSGPGGECNPQYGNVVFPRVGEVHFDSWHGGFPGPIGDGFFFRGFLGQVRVHCGLDGPHLGHPVLSAGRVLDHRLVDVSVESFLLCEEDLPVSGSLRRILGRYWFLCCRFAHAPSIECAVVDRGRRWCEHVQPYHVYVGRVGQGRIGQIVPERHAGPAHLVRVRHRRPVLEPLTRRVVVLVRVHRGLGYCYSVEGDFELSRVREVHFHAGHCRAQGTIRDGLLFRSLVCFHIVSGCDAGCFRDGAILLDFLLVFFYLLVDVFLHDVHVFEELFVPRLLTLAQRGRCFLGHLCFVQFVVVQGGLVGGSFVFVQLFAAVVVIVRGRT</sequence>
<organism evidence="2">
    <name type="scientific">Cacopsylla melanoneura</name>
    <dbReference type="NCBI Taxonomy" id="428564"/>
    <lineage>
        <taxon>Eukaryota</taxon>
        <taxon>Metazoa</taxon>
        <taxon>Ecdysozoa</taxon>
        <taxon>Arthropoda</taxon>
        <taxon>Hexapoda</taxon>
        <taxon>Insecta</taxon>
        <taxon>Pterygota</taxon>
        <taxon>Neoptera</taxon>
        <taxon>Paraneoptera</taxon>
        <taxon>Hemiptera</taxon>
        <taxon>Sternorrhyncha</taxon>
        <taxon>Psylloidea</taxon>
        <taxon>Psyllidae</taxon>
        <taxon>Psyllinae</taxon>
        <taxon>Cacopsylla</taxon>
    </lineage>
</organism>
<name>A0A8D8WAK7_9HEMI</name>
<dbReference type="EMBL" id="HBUF01169558">
    <property type="protein sequence ID" value="CAG6651885.1"/>
    <property type="molecule type" value="Transcribed_RNA"/>
</dbReference>
<keyword evidence="1" id="KW-1133">Transmembrane helix</keyword>
<keyword evidence="1" id="KW-0472">Membrane</keyword>